<proteinExistence type="predicted"/>
<evidence type="ECO:0000313" key="4">
    <source>
        <dbReference type="Proteomes" id="UP001557465"/>
    </source>
</evidence>
<dbReference type="EMBL" id="JBFRYC010000010">
    <property type="protein sequence ID" value="MEX1662957.1"/>
    <property type="molecule type" value="Genomic_DNA"/>
</dbReference>
<keyword evidence="4" id="KW-1185">Reference proteome</keyword>
<feature type="chain" id="PRO_5045257232" description="PepSY domain-containing protein" evidence="2">
    <location>
        <begin position="23"/>
        <end position="143"/>
    </location>
</feature>
<evidence type="ECO:0000313" key="3">
    <source>
        <dbReference type="EMBL" id="MEX1662957.1"/>
    </source>
</evidence>
<evidence type="ECO:0000256" key="2">
    <source>
        <dbReference type="SAM" id="SignalP"/>
    </source>
</evidence>
<dbReference type="RefSeq" id="WP_368392596.1">
    <property type="nucleotide sequence ID" value="NZ_JBFRYC010000010.1"/>
</dbReference>
<reference evidence="3 4" key="1">
    <citation type="journal article" date="2011" name="Int. J. Syst. Evol. Microbiol.">
        <title>Zhongshania antarctica gen. nov., sp. nov. and Zhongshania guokunii sp. nov., gammaproteobacteria respectively isolated from coastal attached (fast) ice and surface seawater of the Antarctic.</title>
        <authorList>
            <person name="Li H.J."/>
            <person name="Zhang X.Y."/>
            <person name="Chen C.X."/>
            <person name="Zhang Y.J."/>
            <person name="Gao Z.M."/>
            <person name="Yu Y."/>
            <person name="Chen X.L."/>
            <person name="Chen B."/>
            <person name="Zhang Y.Z."/>
        </authorList>
    </citation>
    <scope>NUCLEOTIDE SEQUENCE [LARGE SCALE GENOMIC DNA]</scope>
    <source>
        <strain evidence="3 4">15-R06ZXC-3</strain>
    </source>
</reference>
<feature type="signal peptide" evidence="2">
    <location>
        <begin position="1"/>
        <end position="22"/>
    </location>
</feature>
<comment type="caution">
    <text evidence="3">The sequence shown here is derived from an EMBL/GenBank/DDBJ whole genome shotgun (WGS) entry which is preliminary data.</text>
</comment>
<evidence type="ECO:0000256" key="1">
    <source>
        <dbReference type="SAM" id="MobiDB-lite"/>
    </source>
</evidence>
<sequence>MDRRVFLTGLCATVFCAQAAQAETAAEAVSRQLRGFGYGQIKVSRTWLGRVRITAERGKTGREIVIDPRTGEVLRDLSTDAGTVIIGQTSGSNRTISDSSSGAAGDSSSGGGDDGADDGGHDSSDSGGSDGGDSGSSDGGDDD</sequence>
<feature type="compositionally biased region" description="Polar residues" evidence="1">
    <location>
        <begin position="86"/>
        <end position="96"/>
    </location>
</feature>
<feature type="compositionally biased region" description="Low complexity" evidence="1">
    <location>
        <begin position="97"/>
        <end position="107"/>
    </location>
</feature>
<accession>A0ABV3TMX9</accession>
<keyword evidence="2" id="KW-0732">Signal</keyword>
<name>A0ABV3TMX9_9RHOB</name>
<feature type="region of interest" description="Disordered" evidence="1">
    <location>
        <begin position="85"/>
        <end position="143"/>
    </location>
</feature>
<gene>
    <name evidence="3" type="ORF">AB4874_15080</name>
</gene>
<protein>
    <recommendedName>
        <fullName evidence="5">PepSY domain-containing protein</fullName>
    </recommendedName>
</protein>
<organism evidence="3 4">
    <name type="scientific">Thioclava arctica</name>
    <dbReference type="NCBI Taxonomy" id="3238301"/>
    <lineage>
        <taxon>Bacteria</taxon>
        <taxon>Pseudomonadati</taxon>
        <taxon>Pseudomonadota</taxon>
        <taxon>Alphaproteobacteria</taxon>
        <taxon>Rhodobacterales</taxon>
        <taxon>Paracoccaceae</taxon>
        <taxon>Thioclava</taxon>
    </lineage>
</organism>
<feature type="compositionally biased region" description="Gly residues" evidence="1">
    <location>
        <begin position="128"/>
        <end position="143"/>
    </location>
</feature>
<dbReference type="Proteomes" id="UP001557465">
    <property type="component" value="Unassembled WGS sequence"/>
</dbReference>
<evidence type="ECO:0008006" key="5">
    <source>
        <dbReference type="Google" id="ProtNLM"/>
    </source>
</evidence>